<organism evidence="2 3">
    <name type="scientific">Motilimonas cestriensis</name>
    <dbReference type="NCBI Taxonomy" id="2742685"/>
    <lineage>
        <taxon>Bacteria</taxon>
        <taxon>Pseudomonadati</taxon>
        <taxon>Pseudomonadota</taxon>
        <taxon>Gammaproteobacteria</taxon>
        <taxon>Alteromonadales</taxon>
        <taxon>Alteromonadales genera incertae sedis</taxon>
        <taxon>Motilimonas</taxon>
    </lineage>
</organism>
<feature type="transmembrane region" description="Helical" evidence="1">
    <location>
        <begin position="104"/>
        <end position="122"/>
    </location>
</feature>
<proteinExistence type="predicted"/>
<gene>
    <name evidence="2" type="ORF">K6Y31_11625</name>
</gene>
<name>A0ABS8WBI8_9GAMM</name>
<dbReference type="RefSeq" id="WP_233052948.1">
    <property type="nucleotide sequence ID" value="NZ_JAIMJA010000011.1"/>
</dbReference>
<feature type="transmembrane region" description="Helical" evidence="1">
    <location>
        <begin position="55"/>
        <end position="76"/>
    </location>
</feature>
<feature type="transmembrane region" description="Helical" evidence="1">
    <location>
        <begin position="334"/>
        <end position="356"/>
    </location>
</feature>
<dbReference type="Pfam" id="PF02447">
    <property type="entry name" value="GntP_permease"/>
    <property type="match status" value="1"/>
</dbReference>
<feature type="transmembrane region" description="Helical" evidence="1">
    <location>
        <begin position="391"/>
        <end position="414"/>
    </location>
</feature>
<accession>A0ABS8WBI8</accession>
<dbReference type="PANTHER" id="PTHR30354">
    <property type="entry name" value="GNT FAMILY GLUCONATE TRANSPORTER"/>
    <property type="match status" value="1"/>
</dbReference>
<feature type="transmembrane region" description="Helical" evidence="1">
    <location>
        <begin position="29"/>
        <end position="48"/>
    </location>
</feature>
<feature type="transmembrane region" description="Helical" evidence="1">
    <location>
        <begin position="426"/>
        <end position="451"/>
    </location>
</feature>
<feature type="transmembrane region" description="Helical" evidence="1">
    <location>
        <begin position="363"/>
        <end position="379"/>
    </location>
</feature>
<reference evidence="2 3" key="1">
    <citation type="journal article" date="2022" name="Environ. Microbiol. Rep.">
        <title>Eco-phylogenetic analyses reveal divergent evolution of vitamin B12 metabolism in the marine bacterial family 'Psychromonadaceae'.</title>
        <authorList>
            <person name="Jin X."/>
            <person name="Yang Y."/>
            <person name="Cao H."/>
            <person name="Gao B."/>
            <person name="Zhao Z."/>
        </authorList>
    </citation>
    <scope>NUCLEOTIDE SEQUENCE [LARGE SCALE GENOMIC DNA]</scope>
    <source>
        <strain evidence="2 3">MKS20</strain>
    </source>
</reference>
<evidence type="ECO:0000256" key="1">
    <source>
        <dbReference type="SAM" id="Phobius"/>
    </source>
</evidence>
<feature type="transmembrane region" description="Helical" evidence="1">
    <location>
        <begin position="235"/>
        <end position="255"/>
    </location>
</feature>
<evidence type="ECO:0000313" key="2">
    <source>
        <dbReference type="EMBL" id="MCE2595467.1"/>
    </source>
</evidence>
<dbReference type="InterPro" id="IPR003474">
    <property type="entry name" value="Glcn_transporter"/>
</dbReference>
<protein>
    <submittedName>
        <fullName evidence="2">GntP family permease</fullName>
    </submittedName>
</protein>
<comment type="caution">
    <text evidence="2">The sequence shown here is derived from an EMBL/GenBank/DDBJ whole genome shotgun (WGS) entry which is preliminary data.</text>
</comment>
<dbReference type="EMBL" id="JAIMJA010000011">
    <property type="protein sequence ID" value="MCE2595467.1"/>
    <property type="molecule type" value="Genomic_DNA"/>
</dbReference>
<sequence length="452" mass="46529">MLMIFILVAVIGFIVLATAKFKLHPFLTLILAAFLAAFAYGLPAADIAKTISSGFGGILGYIGLVIVLGTIIGIILEKSGAAITMADVIIKVLGKRFPTLTMSIIGYLVSVPVFCDSGFVILNSLKESMAKRMAVSSVAMSVALATGLYATHTFVPPTPGPIAAAGNLGLESNLGLVIFIGVFVAAAAAIAGMLWANRFAKVQPDVVDGSSAQPTEQDFAAMKAAYGTLPSPMKAFAPIFVPIILICFGSIAKFPSAPMGDGSLFELFNFLGQPLNALLVGLGLSLGLLKGENKIAEFSERIGQGLTAAAPIILITGAGGAFGAVLKATPIGDYLGATLSALGVGIFMPFIVAAALKSAQGSSTVALVTTSALVAPLLPELGLDTEMGRVLTVMAIGAGAMTVSHANDSFFWVVSQFSKMSVSLAYRAHTMATLIQGVTAMTLVYILSLILL</sequence>
<feature type="transmembrane region" description="Helical" evidence="1">
    <location>
        <begin position="309"/>
        <end position="328"/>
    </location>
</feature>
<feature type="transmembrane region" description="Helical" evidence="1">
    <location>
        <begin position="174"/>
        <end position="196"/>
    </location>
</feature>
<keyword evidence="1" id="KW-0812">Transmembrane</keyword>
<evidence type="ECO:0000313" key="3">
    <source>
        <dbReference type="Proteomes" id="UP001201273"/>
    </source>
</evidence>
<dbReference type="Proteomes" id="UP001201273">
    <property type="component" value="Unassembled WGS sequence"/>
</dbReference>
<dbReference type="PANTHER" id="PTHR30354:SF11">
    <property type="entry name" value="PERMEASE"/>
    <property type="match status" value="1"/>
</dbReference>
<keyword evidence="1" id="KW-0472">Membrane</keyword>
<feature type="transmembrane region" description="Helical" evidence="1">
    <location>
        <begin position="267"/>
        <end position="289"/>
    </location>
</feature>
<keyword evidence="1" id="KW-1133">Transmembrane helix</keyword>
<feature type="transmembrane region" description="Helical" evidence="1">
    <location>
        <begin position="134"/>
        <end position="154"/>
    </location>
</feature>
<keyword evidence="3" id="KW-1185">Reference proteome</keyword>